<feature type="region of interest" description="Disordered" evidence="4">
    <location>
        <begin position="41"/>
        <end position="155"/>
    </location>
</feature>
<dbReference type="EMBL" id="LWDG02000166">
    <property type="protein sequence ID" value="KAE8268216.1"/>
    <property type="molecule type" value="Genomic_DNA"/>
</dbReference>
<feature type="region of interest" description="Disordered" evidence="4">
    <location>
        <begin position="708"/>
        <end position="736"/>
    </location>
</feature>
<feature type="compositionally biased region" description="Polar residues" evidence="4">
    <location>
        <begin position="2043"/>
        <end position="2054"/>
    </location>
</feature>
<accession>A0A8X7N6Q4</accession>
<proteinExistence type="predicted"/>
<dbReference type="InterPro" id="IPR001789">
    <property type="entry name" value="Sig_transdc_resp-reg_receiver"/>
</dbReference>
<protein>
    <recommendedName>
        <fullName evidence="5">Response regulatory domain-containing protein</fullName>
    </recommendedName>
</protein>
<evidence type="ECO:0000259" key="5">
    <source>
        <dbReference type="PROSITE" id="PS50110"/>
    </source>
</evidence>
<comment type="caution">
    <text evidence="6">The sequence shown here is derived from an EMBL/GenBank/DDBJ whole genome shotgun (WGS) entry which is preliminary data.</text>
</comment>
<feature type="compositionally biased region" description="Pro residues" evidence="4">
    <location>
        <begin position="1587"/>
        <end position="1598"/>
    </location>
</feature>
<evidence type="ECO:0000256" key="2">
    <source>
        <dbReference type="ARBA" id="ARBA00023012"/>
    </source>
</evidence>
<dbReference type="FunFam" id="3.40.50.2300:FF:000146">
    <property type="entry name" value="Putative two-component response regulator SSK1p"/>
    <property type="match status" value="1"/>
</dbReference>
<keyword evidence="7" id="KW-1185">Reference proteome</keyword>
<dbReference type="Pfam" id="PF00072">
    <property type="entry name" value="Response_reg"/>
    <property type="match status" value="1"/>
</dbReference>
<feature type="region of interest" description="Disordered" evidence="4">
    <location>
        <begin position="761"/>
        <end position="786"/>
    </location>
</feature>
<organism evidence="6 7">
    <name type="scientific">Tilletia walkeri</name>
    <dbReference type="NCBI Taxonomy" id="117179"/>
    <lineage>
        <taxon>Eukaryota</taxon>
        <taxon>Fungi</taxon>
        <taxon>Dikarya</taxon>
        <taxon>Basidiomycota</taxon>
        <taxon>Ustilaginomycotina</taxon>
        <taxon>Exobasidiomycetes</taxon>
        <taxon>Tilletiales</taxon>
        <taxon>Tilletiaceae</taxon>
        <taxon>Tilletia</taxon>
    </lineage>
</organism>
<feature type="compositionally biased region" description="Basic and acidic residues" evidence="4">
    <location>
        <begin position="765"/>
        <end position="786"/>
    </location>
</feature>
<feature type="compositionally biased region" description="Low complexity" evidence="4">
    <location>
        <begin position="130"/>
        <end position="143"/>
    </location>
</feature>
<dbReference type="CDD" id="cd17546">
    <property type="entry name" value="REC_hyHK_CKI1_RcsC-like"/>
    <property type="match status" value="1"/>
</dbReference>
<feature type="compositionally biased region" description="Low complexity" evidence="4">
    <location>
        <begin position="1635"/>
        <end position="1648"/>
    </location>
</feature>
<feature type="region of interest" description="Disordered" evidence="4">
    <location>
        <begin position="1417"/>
        <end position="1512"/>
    </location>
</feature>
<evidence type="ECO:0000256" key="1">
    <source>
        <dbReference type="ARBA" id="ARBA00022553"/>
    </source>
</evidence>
<dbReference type="SUPFAM" id="SSF52172">
    <property type="entry name" value="CheY-like"/>
    <property type="match status" value="1"/>
</dbReference>
<feature type="region of interest" description="Disordered" evidence="4">
    <location>
        <begin position="173"/>
        <end position="192"/>
    </location>
</feature>
<evidence type="ECO:0000313" key="7">
    <source>
        <dbReference type="Proteomes" id="UP000078113"/>
    </source>
</evidence>
<reference evidence="6" key="2">
    <citation type="journal article" date="2019" name="IMA Fungus">
        <title>Genome sequencing and comparison of five Tilletia species to identify candidate genes for the detection of regulated species infecting wheat.</title>
        <authorList>
            <person name="Nguyen H.D.T."/>
            <person name="Sultana T."/>
            <person name="Kesanakurti P."/>
            <person name="Hambleton S."/>
        </authorList>
    </citation>
    <scope>NUCLEOTIDE SEQUENCE</scope>
    <source>
        <strain evidence="6">DAOMC 236422</strain>
    </source>
</reference>
<reference evidence="6" key="1">
    <citation type="submission" date="2016-04" db="EMBL/GenBank/DDBJ databases">
        <authorList>
            <person name="Nguyen H.D."/>
            <person name="Samba Siva P."/>
            <person name="Cullis J."/>
            <person name="Levesque C.A."/>
            <person name="Hambleton S."/>
        </authorList>
    </citation>
    <scope>NUCLEOTIDE SEQUENCE</scope>
    <source>
        <strain evidence="6">DAOMC 236422</strain>
    </source>
</reference>
<dbReference type="PANTHER" id="PTHR45339:SF1">
    <property type="entry name" value="HYBRID SIGNAL TRANSDUCTION HISTIDINE KINASE J"/>
    <property type="match status" value="1"/>
</dbReference>
<feature type="compositionally biased region" description="Low complexity" evidence="4">
    <location>
        <begin position="507"/>
        <end position="519"/>
    </location>
</feature>
<feature type="region of interest" description="Disordered" evidence="4">
    <location>
        <begin position="1353"/>
        <end position="1385"/>
    </location>
</feature>
<keyword evidence="1 3" id="KW-0597">Phosphoprotein</keyword>
<dbReference type="PANTHER" id="PTHR45339">
    <property type="entry name" value="HYBRID SIGNAL TRANSDUCTION HISTIDINE KINASE J"/>
    <property type="match status" value="1"/>
</dbReference>
<feature type="compositionally biased region" description="Low complexity" evidence="4">
    <location>
        <begin position="1968"/>
        <end position="1978"/>
    </location>
</feature>
<dbReference type="GO" id="GO:0000156">
    <property type="term" value="F:phosphorelay response regulator activity"/>
    <property type="evidence" value="ECO:0007669"/>
    <property type="project" value="UniProtKB-ARBA"/>
</dbReference>
<sequence>MPSRSPTTIAPSFARDFLKQCLRCADRILNLVPARFYVRVPDSSPQSQVPTISPSRSRAAMDSSETMPGGPGGTGSDDTVQFVDEPHSILGGEGSSTSPSGPPANVGEDVDDGVPAQDEMQVDDSVGAQATPASAPPSLELAPVPRPPISLRSPHSIASAPSALHRIAEVPDASFSGETPAPSAEEGSTPDEHLISSAGITEAGTPPVASLPGSNELGFTAPPPQPVLTSTPTGHPLDFNRQLGMGPPGSDLANSFSINAAGTSAGAGMTSRKPFQRTLSMPLGNRLGPLQRPQRSSQRIPNKRAVSSSSFGHSKRRESQSSVNSVQEGSSGGNGRLAGGVSQRNGADGSPSDDIALPEEEDDDDEEDGLSEQMDEGDDAVPFPALLADTLQLSISTLLQLISPHLLDPSHERYSASSIQVPVTSIEALLESHRALNWLCAKMDDAGSLSAADVRSTVDKLSAVADAARLTRNSGEEEAEDVVLVRSSMPPAQGHLAAAHEVGIPTSESSASMSITSTSRAPSSISGFSRVERSSPSTAVSSLHLPHHISSTSRANSMLNPASSPMEGSNSSYSPMQKEVDFDIAELVQRAADAVSGQAAARGVEIALCPPVCTMIKNGSTSASASLEQTLGVSVRGDEGAVRFGMLHALSKVVEQCERGRTVHAALCVTELSESVAEAHASNGKGKAREAGANVQCCLHIYQKSQDGESATGSSTEKDARVPESPVSPAGRQRKMQRALSTKFLQGICCRVTVRDVPWPQVLGDHNRTSSEDDEHRSSEAATEDKQGEALQYSLYYYLKRGGPLVEAAAVDLRESFSRQRYLPSVSVGREPSLSELVGFVETELRAKGRTVALHAQGESTGAKQLISMLSSWGCSVALFPLPRIQRAGAGLGNGNTVLEETGLWAGVPHEYGSSMDVSDSMSNDPNESVGSEVDALGAPMTGATQRNLRTAVALVPDGKPSLVSYPSGLQLPLLPQSSSGEGARLARGSMDTVMGLNGDEGSRLSSTDSAPFDAAVLDPVTGVPLAVTGSGQGVDRQATEETIAAGLSSQIVPFSFVIIDDDVEVLQRELLRLQSAVPMLRSALGSPVQTPGFGHQWDPLSQRKTASRSSMPSGRPALPHRSGSNAQIQRVLAEERGEAYVKAVQPPSGVPMQKVPSTADSPTYAIIHLTSLGNFRLVRDFVRSMIESTSAQQRAGVPLSLPEILVIPKPIGPRRLLTTLHTAVHKPLVDEFFVPIATSPLNPGMSSVQGGSGFLDVFGRESNLRTSHLSDPDPIPLQQALDTKMAAPLVDPTAVVPAPVREAALLQPATAEAIQEMPKVDTAQGAALNNGAQAQAPAPASSVLNKGRVESSLPVPAASPGTHTPWSGASVAGKRSHPNSPLPMDALEYFNETASRMGSRAASGMLVQSADGKSAGIFFRPGDHGRSQSGSGHNRRGSTDLADSDRGSGAEYSSTSSRWPPSQQGDLQLRDLRRQSATTVQPDADAASHTSSRRRRSPSIGQPVSARSYPSGSLFSPEVGIEAVLAGSEPPVATPLGPPNRHPGPQTPWEPSSMAPRPGPAAVIAASGTPSARPPQQGSTVSPPESVMPPPPSPGESPVPKELDLPPISTDARPEPSHSIESGSNHAPRHLLHPHSSGQWPPGQQPQAVAMTPQQSTRGVKPSALPQPGLLIGAGFAAKDKKVAAPKKSLLREPVLPPIKVLIVEDNPINQRIMAKFMDKKKIKYEIATNGKDAIERWQSGGFHLILMDIQLPVMDGIEATREIRRLERSANIGILPNTPPTGHSSTRRDSDWSTMSPARPAMSAFRASVIIVALTASVFNPDRVAALAAGCNDYLTKPVNHNWLEKKIIEWGSMQYILLSGFPSNNWDRWREERRLDAATVAAGPGANRQVVRDIRRGFNSGPDENARKLASKLHISRPARSGHGSPGPPVPAQTVPGRLVQPDLGHHGRRSEAWQNQAGCAGPRSSGSTDSSGSSIRLYTHGPAAISSDLNQPGTEAKEALPVLRETSPPVNPVVPYPTVTPSPLVQQMEPGTAGDPSPLSVTPTQMTSPSPVAEEDVEKLINDGQVTKALPDGSSVQNLIG</sequence>
<evidence type="ECO:0000256" key="3">
    <source>
        <dbReference type="PROSITE-ProRule" id="PRU00169"/>
    </source>
</evidence>
<feature type="region of interest" description="Disordered" evidence="4">
    <location>
        <begin position="1920"/>
        <end position="1981"/>
    </location>
</feature>
<feature type="compositionally biased region" description="Polar residues" evidence="4">
    <location>
        <begin position="1569"/>
        <end position="1579"/>
    </location>
</feature>
<dbReference type="PROSITE" id="PS50110">
    <property type="entry name" value="RESPONSE_REGULATORY"/>
    <property type="match status" value="1"/>
</dbReference>
<feature type="region of interest" description="Disordered" evidence="4">
    <location>
        <begin position="279"/>
        <end position="380"/>
    </location>
</feature>
<feature type="region of interest" description="Disordered" evidence="4">
    <location>
        <begin position="2030"/>
        <end position="2059"/>
    </location>
</feature>
<dbReference type="Gene3D" id="3.40.50.2300">
    <property type="match status" value="1"/>
</dbReference>
<dbReference type="SMART" id="SM00448">
    <property type="entry name" value="REC"/>
    <property type="match status" value="1"/>
</dbReference>
<dbReference type="InterPro" id="IPR011006">
    <property type="entry name" value="CheY-like_superfamily"/>
</dbReference>
<feature type="compositionally biased region" description="Polar residues" evidence="4">
    <location>
        <begin position="1452"/>
        <end position="1467"/>
    </location>
</feature>
<feature type="region of interest" description="Disordered" evidence="4">
    <location>
        <begin position="1530"/>
        <end position="1662"/>
    </location>
</feature>
<feature type="compositionally biased region" description="Pro residues" evidence="4">
    <location>
        <begin position="1533"/>
        <end position="1549"/>
    </location>
</feature>
<feature type="region of interest" description="Disordered" evidence="4">
    <location>
        <begin position="551"/>
        <end position="574"/>
    </location>
</feature>
<feature type="region of interest" description="Disordered" evidence="4">
    <location>
        <begin position="1776"/>
        <end position="1797"/>
    </location>
</feature>
<feature type="domain" description="Response regulatory" evidence="5">
    <location>
        <begin position="1701"/>
        <end position="1854"/>
    </location>
</feature>
<keyword evidence="2" id="KW-0902">Two-component regulatory system</keyword>
<feature type="compositionally biased region" description="Polar residues" evidence="4">
    <location>
        <begin position="293"/>
        <end position="312"/>
    </location>
</feature>
<gene>
    <name evidence="6" type="ORF">A4X09_0g4123</name>
</gene>
<feature type="modified residue" description="4-aspartylphosphate" evidence="3">
    <location>
        <position position="1750"/>
    </location>
</feature>
<feature type="region of interest" description="Disordered" evidence="4">
    <location>
        <begin position="202"/>
        <end position="257"/>
    </location>
</feature>
<feature type="region of interest" description="Disordered" evidence="4">
    <location>
        <begin position="1092"/>
        <end position="1127"/>
    </location>
</feature>
<evidence type="ECO:0000256" key="4">
    <source>
        <dbReference type="SAM" id="MobiDB-lite"/>
    </source>
</evidence>
<evidence type="ECO:0000313" key="6">
    <source>
        <dbReference type="EMBL" id="KAE8268216.1"/>
    </source>
</evidence>
<dbReference type="Proteomes" id="UP000078113">
    <property type="component" value="Unassembled WGS sequence"/>
</dbReference>
<feature type="compositionally biased region" description="Polar residues" evidence="4">
    <location>
        <begin position="1103"/>
        <end position="1113"/>
    </location>
</feature>
<feature type="region of interest" description="Disordered" evidence="4">
    <location>
        <begin position="507"/>
        <end position="531"/>
    </location>
</feature>
<feature type="compositionally biased region" description="Polar residues" evidence="4">
    <location>
        <begin position="43"/>
        <end position="56"/>
    </location>
</feature>
<name>A0A8X7N6Q4_9BASI</name>
<feature type="compositionally biased region" description="Acidic residues" evidence="4">
    <location>
        <begin position="356"/>
        <end position="379"/>
    </location>
</feature>